<comment type="caution">
    <text evidence="3">The sequence shown here is derived from an EMBL/GenBank/DDBJ whole genome shotgun (WGS) entry which is preliminary data.</text>
</comment>
<dbReference type="PANTHER" id="PTHR13213:SF2">
    <property type="entry name" value="MYB-BINDING PROTEIN 1A"/>
    <property type="match status" value="1"/>
</dbReference>
<dbReference type="Proteomes" id="UP000326396">
    <property type="component" value="Linkage Group LG14"/>
</dbReference>
<keyword evidence="4" id="KW-1185">Reference proteome</keyword>
<keyword evidence="2" id="KW-0539">Nucleus</keyword>
<dbReference type="GO" id="GO:0005730">
    <property type="term" value="C:nucleolus"/>
    <property type="evidence" value="ECO:0007669"/>
    <property type="project" value="InterPro"/>
</dbReference>
<reference evidence="3 4" key="1">
    <citation type="submission" date="2019-05" db="EMBL/GenBank/DDBJ databases">
        <title>Mikania micrantha, genome provides insights into the molecular mechanism of rapid growth.</title>
        <authorList>
            <person name="Liu B."/>
        </authorList>
    </citation>
    <scope>NUCLEOTIDE SEQUENCE [LARGE SCALE GENOMIC DNA]</scope>
    <source>
        <strain evidence="3">NLD-2019</strain>
        <tissue evidence="3">Leaf</tissue>
    </source>
</reference>
<gene>
    <name evidence="3" type="ORF">E3N88_11933</name>
</gene>
<dbReference type="InterPro" id="IPR007015">
    <property type="entry name" value="DNA_pol_V/MYBBP1A"/>
</dbReference>
<name>A0A5N6P429_9ASTR</name>
<dbReference type="GO" id="GO:0006355">
    <property type="term" value="P:regulation of DNA-templated transcription"/>
    <property type="evidence" value="ECO:0007669"/>
    <property type="project" value="InterPro"/>
</dbReference>
<comment type="subcellular location">
    <subcellularLocation>
        <location evidence="1">Nucleus</location>
    </subcellularLocation>
</comment>
<proteinExistence type="predicted"/>
<sequence>MVTGLESQFIQVESTPCVFDELPKSIGNKIKEPIDVESVRKDGVLLGPKEDEYYSIVGFHLVPQSRWEVAGSLYVSKERTHGGQICGNLTSRTAIATVVTSDDYGYLSINPETPVSITCQTDGTDLRVAKTMKDFENLSPKVLEKITNSIIMDLKDFGQYDISITGLGFPYKSIQCLLGISSTTHCWLYNSVDYFLKNLLEWVSHDDDRQAVFAMALRKHNSGNFDCTARTKTLKDLMLSSLNFASS</sequence>
<evidence type="ECO:0000256" key="2">
    <source>
        <dbReference type="ARBA" id="ARBA00023242"/>
    </source>
</evidence>
<evidence type="ECO:0000313" key="3">
    <source>
        <dbReference type="EMBL" id="KAD5960461.1"/>
    </source>
</evidence>
<dbReference type="AlphaFoldDB" id="A0A5N6P429"/>
<dbReference type="EMBL" id="SZYD01000006">
    <property type="protein sequence ID" value="KAD5960461.1"/>
    <property type="molecule type" value="Genomic_DNA"/>
</dbReference>
<protein>
    <submittedName>
        <fullName evidence="3">Uncharacterized protein</fullName>
    </submittedName>
</protein>
<evidence type="ECO:0000256" key="1">
    <source>
        <dbReference type="ARBA" id="ARBA00004123"/>
    </source>
</evidence>
<dbReference type="PANTHER" id="PTHR13213">
    <property type="entry name" value="MYB-BINDING PROTEIN 1A FAMILY MEMBER"/>
    <property type="match status" value="1"/>
</dbReference>
<dbReference type="GO" id="GO:0003677">
    <property type="term" value="F:DNA binding"/>
    <property type="evidence" value="ECO:0007669"/>
    <property type="project" value="InterPro"/>
</dbReference>
<accession>A0A5N6P429</accession>
<evidence type="ECO:0000313" key="4">
    <source>
        <dbReference type="Proteomes" id="UP000326396"/>
    </source>
</evidence>
<dbReference type="Pfam" id="PF04931">
    <property type="entry name" value="DNA_pol_phi"/>
    <property type="match status" value="1"/>
</dbReference>
<dbReference type="OrthoDB" id="342531at2759"/>
<organism evidence="3 4">
    <name type="scientific">Mikania micrantha</name>
    <name type="common">bitter vine</name>
    <dbReference type="NCBI Taxonomy" id="192012"/>
    <lineage>
        <taxon>Eukaryota</taxon>
        <taxon>Viridiplantae</taxon>
        <taxon>Streptophyta</taxon>
        <taxon>Embryophyta</taxon>
        <taxon>Tracheophyta</taxon>
        <taxon>Spermatophyta</taxon>
        <taxon>Magnoliopsida</taxon>
        <taxon>eudicotyledons</taxon>
        <taxon>Gunneridae</taxon>
        <taxon>Pentapetalae</taxon>
        <taxon>asterids</taxon>
        <taxon>campanulids</taxon>
        <taxon>Asterales</taxon>
        <taxon>Asteraceae</taxon>
        <taxon>Asteroideae</taxon>
        <taxon>Heliantheae alliance</taxon>
        <taxon>Eupatorieae</taxon>
        <taxon>Mikania</taxon>
    </lineage>
</organism>